<protein>
    <submittedName>
        <fullName evidence="1">Penicillin-binding protein</fullName>
    </submittedName>
</protein>
<accession>A0A246G8R2</accession>
<dbReference type="NCBIfam" id="NF033709">
    <property type="entry name" value="PorV_fam"/>
    <property type="match status" value="1"/>
</dbReference>
<evidence type="ECO:0000313" key="2">
    <source>
        <dbReference type="Proteomes" id="UP000198034"/>
    </source>
</evidence>
<dbReference type="AlphaFoldDB" id="A0A246G8R2"/>
<dbReference type="NCBIfam" id="NF033711">
    <property type="entry name" value="T9SS_PorQ"/>
    <property type="match status" value="1"/>
</dbReference>
<proteinExistence type="predicted"/>
<dbReference type="EMBL" id="MTCY01000041">
    <property type="protein sequence ID" value="OWP75421.1"/>
    <property type="molecule type" value="Genomic_DNA"/>
</dbReference>
<gene>
    <name evidence="1" type="ORF">BWK62_12090</name>
</gene>
<dbReference type="Proteomes" id="UP000198034">
    <property type="component" value="Unassembled WGS sequence"/>
</dbReference>
<sequence>MRPKFLLLIFIFSLPTYSQIGGDGVYRFLNLNTSPRQAALGGKAITIYDDDVNQPMLNPASINQKMDGKLGLNYASYLGDINYGTVSYAFTYDRHIQTFYTGISYINYGTFDGRDELGNQTGAFTANELVMSFGYAYNIPRSDLYLGANAKVVTSFLEHYQSFGLATDIGINYLDQENAVNYALLVKNFGNQIITYNGIQEKMPFEVMLGISKKLEHLPIRWHLTLDNLQKWQLAFSNPARSEKMLDGVVKEEEVGFLGNAMRHVILGAEILPDKGINFRISYNFRRAAELKILEQRTFAGFSVGVGIRFSKFLFDYSYSRYTLASNTSMFGLTINL</sequence>
<evidence type="ECO:0000313" key="1">
    <source>
        <dbReference type="EMBL" id="OWP75421.1"/>
    </source>
</evidence>
<organism evidence="1 2">
    <name type="scientific">Flavobacterium columnare</name>
    <dbReference type="NCBI Taxonomy" id="996"/>
    <lineage>
        <taxon>Bacteria</taxon>
        <taxon>Pseudomonadati</taxon>
        <taxon>Bacteroidota</taxon>
        <taxon>Flavobacteriia</taxon>
        <taxon>Flavobacteriales</taxon>
        <taxon>Flavobacteriaceae</taxon>
        <taxon>Flavobacterium</taxon>
    </lineage>
</organism>
<comment type="caution">
    <text evidence="1">The sequence shown here is derived from an EMBL/GenBank/DDBJ whole genome shotgun (WGS) entry which is preliminary data.</text>
</comment>
<reference evidence="1 2" key="1">
    <citation type="journal article" date="2017" name="Infect. Genet. Evol.">
        <title>Comparative genome analysis of fish pathogen Flavobacterium columnare reveals extensive sequence diversity within the species.</title>
        <authorList>
            <person name="Kayansamruaj P."/>
            <person name="Dong H.T."/>
            <person name="Hirono I."/>
            <person name="Kondo H."/>
            <person name="Senapin S."/>
            <person name="Rodkhum C."/>
        </authorList>
    </citation>
    <scope>NUCLEOTIDE SEQUENCE [LARGE SCALE GENOMIC DNA]</scope>
    <source>
        <strain evidence="1 2">1214</strain>
    </source>
</reference>
<dbReference type="OrthoDB" id="9809953at2"/>
<name>A0A246G8R2_9FLAO</name>